<protein>
    <submittedName>
        <fullName evidence="2">Uncharacterized protein</fullName>
    </submittedName>
</protein>
<proteinExistence type="predicted"/>
<evidence type="ECO:0000256" key="1">
    <source>
        <dbReference type="SAM" id="MobiDB-lite"/>
    </source>
</evidence>
<sequence length="1242" mass="135848">MLGRWSFSHVAATAASIRGTSPDAADSMSLPSMNDSFTVLDTDPVYFSDGELEAMCMQANEEQRTMLQNANGMTVEGENDSLDNERRHETESVRMTTNSADHRQSVSTTESPRDKIWKKCLMQQHSGNAIQNPLATSTPALQALNYGTSRPNTSPSTLAFDNGSPRYHRRARRRSESSYGMNTWKKRYAHHVLSPEHHLLGTAASKSRQNSSFSGTDNPEQGLNSQRQLFSSRDFPSPHEQRFDFYMGSSINASPLRPSLPTPPSPSTISDQSTRETSSPPRSVSENHKKPYCSNTNTQEKLAEAAHGSLVLPLSPKDENIVTAIPPPVEATTPSGKMTTPRQAMHASLTQEQALVIQEPDSSPKRPATGPYSYPESIPKKIVIVPQFDDHDDDDHHPMLTSYEPSNGEEVQRDAEPNKSSSIPSRATPTTGTLLDLYEAPVLAKEFSVALVEPVLPTVNSASETFHCLTPSQNEPPARNVLQTESMIASFHTFDLDKKPKRVASPDEPIASPRLKATARAPLLTVSVSSDLPEESISQAPTTVSKKSSDPFEWAYDIWRGKNLLLPKSAVRRDPSFTSPCKIETSENEVCIEDARVSPRSTPFLLPLETIVPSTTPGISTYPCPNAEAVYCSATPVKGEKAFANVLQGWKTVSNERPCTQFLSPENSVIFSQTKAGSAVLPCANLEHTRLDPKGNDTETLTYPASTQSHRSCNNISTPLSSTGKASILKLECRQGNGSSDPIVSRAITVTDDQNMQFHNEVGSILSPNLVSSAPSFWDKAIEANDPAQNAQDQIFDLAKTTSTLLLSLPGTTTSYSEKHSFKLKEGSTSGEALLNDQSENFGQPTDILESDLGSAVCKSLDLAYLKSATCDGSIPSKAIRKSRHSIDHSLMVVGNKARFKGKQEAFDDAVSVGESTISSMTSCTSRVGNIESRTRIRDKIRKVNAKKDLSSISPGAAKSRDTSSTQAAKIKEVYRKKRLVMRQSMGQLSEALPNRPMEPSLWSQSDFKMYAAELLDMLPSEISGACSTDDSRDIEPEEKELCNLSLQPFSTHTNLDHASTVNEGNATCNCSKSVFSGNDELIEFFLPRLGMACTCSKGLQSLNYPSEPESLANILRPWQVAYLGDFGIHRGDQLVKAHHRSADALASAMRQYRRDHGLTPFRTKSCGMALSIWAKTAKTYIRSVRKQTTAHGEVAWNLPNTLYILSSFLEKNPGNSGRLSSPIDQFEAESNDGSPSEFSCI</sequence>
<accession>B7G0F3</accession>
<organism evidence="2 3">
    <name type="scientific">Phaeodactylum tricornutum (strain CCAP 1055/1)</name>
    <dbReference type="NCBI Taxonomy" id="556484"/>
    <lineage>
        <taxon>Eukaryota</taxon>
        <taxon>Sar</taxon>
        <taxon>Stramenopiles</taxon>
        <taxon>Ochrophyta</taxon>
        <taxon>Bacillariophyta</taxon>
        <taxon>Bacillariophyceae</taxon>
        <taxon>Bacillariophycidae</taxon>
        <taxon>Naviculales</taxon>
        <taxon>Phaeodactylaceae</taxon>
        <taxon>Phaeodactylum</taxon>
    </lineage>
</organism>
<dbReference type="eggNOG" id="ENOG502ST7M">
    <property type="taxonomic scope" value="Eukaryota"/>
</dbReference>
<feature type="region of interest" description="Disordered" evidence="1">
    <location>
        <begin position="204"/>
        <end position="224"/>
    </location>
</feature>
<feature type="region of interest" description="Disordered" evidence="1">
    <location>
        <begin position="74"/>
        <end position="112"/>
    </location>
</feature>
<feature type="compositionally biased region" description="Polar residues" evidence="1">
    <location>
        <begin position="1232"/>
        <end position="1242"/>
    </location>
</feature>
<dbReference type="OrthoDB" id="49398at2759"/>
<feature type="compositionally biased region" description="Polar residues" evidence="1">
    <location>
        <begin position="275"/>
        <end position="284"/>
    </location>
</feature>
<gene>
    <name evidence="2" type="ORF">PHATRDRAFT_46203</name>
</gene>
<feature type="region of interest" description="Disordered" evidence="1">
    <location>
        <begin position="250"/>
        <end position="294"/>
    </location>
</feature>
<dbReference type="InParanoid" id="B7G0F3"/>
<feature type="compositionally biased region" description="Polar residues" evidence="1">
    <location>
        <begin position="149"/>
        <end position="159"/>
    </location>
</feature>
<dbReference type="PaxDb" id="2850-Phatr46203"/>
<name>B7G0F3_PHATC</name>
<dbReference type="HOGENOM" id="CLU_269865_0_0_1"/>
<dbReference type="RefSeq" id="XP_002180670.1">
    <property type="nucleotide sequence ID" value="XM_002180634.1"/>
</dbReference>
<reference evidence="2 3" key="1">
    <citation type="journal article" date="2008" name="Nature">
        <title>The Phaeodactylum genome reveals the evolutionary history of diatom genomes.</title>
        <authorList>
            <person name="Bowler C."/>
            <person name="Allen A.E."/>
            <person name="Badger J.H."/>
            <person name="Grimwood J."/>
            <person name="Jabbari K."/>
            <person name="Kuo A."/>
            <person name="Maheswari U."/>
            <person name="Martens C."/>
            <person name="Maumus F."/>
            <person name="Otillar R.P."/>
            <person name="Rayko E."/>
            <person name="Salamov A."/>
            <person name="Vandepoele K."/>
            <person name="Beszteri B."/>
            <person name="Gruber A."/>
            <person name="Heijde M."/>
            <person name="Katinka M."/>
            <person name="Mock T."/>
            <person name="Valentin K."/>
            <person name="Verret F."/>
            <person name="Berges J.A."/>
            <person name="Brownlee C."/>
            <person name="Cadoret J.P."/>
            <person name="Chiovitti A."/>
            <person name="Choi C.J."/>
            <person name="Coesel S."/>
            <person name="De Martino A."/>
            <person name="Detter J.C."/>
            <person name="Durkin C."/>
            <person name="Falciatore A."/>
            <person name="Fournet J."/>
            <person name="Haruta M."/>
            <person name="Huysman M.J."/>
            <person name="Jenkins B.D."/>
            <person name="Jiroutova K."/>
            <person name="Jorgensen R.E."/>
            <person name="Joubert Y."/>
            <person name="Kaplan A."/>
            <person name="Kroger N."/>
            <person name="Kroth P.G."/>
            <person name="La Roche J."/>
            <person name="Lindquist E."/>
            <person name="Lommer M."/>
            <person name="Martin-Jezequel V."/>
            <person name="Lopez P.J."/>
            <person name="Lucas S."/>
            <person name="Mangogna M."/>
            <person name="McGinnis K."/>
            <person name="Medlin L.K."/>
            <person name="Montsant A."/>
            <person name="Oudot-Le Secq M.P."/>
            <person name="Napoli C."/>
            <person name="Obornik M."/>
            <person name="Parker M.S."/>
            <person name="Petit J.L."/>
            <person name="Porcel B.M."/>
            <person name="Poulsen N."/>
            <person name="Robison M."/>
            <person name="Rychlewski L."/>
            <person name="Rynearson T.A."/>
            <person name="Schmutz J."/>
            <person name="Shapiro H."/>
            <person name="Siaut M."/>
            <person name="Stanley M."/>
            <person name="Sussman M.R."/>
            <person name="Taylor A.R."/>
            <person name="Vardi A."/>
            <person name="von Dassow P."/>
            <person name="Vyverman W."/>
            <person name="Willis A."/>
            <person name="Wyrwicz L.S."/>
            <person name="Rokhsar D.S."/>
            <person name="Weissenbach J."/>
            <person name="Armbrust E.V."/>
            <person name="Green B.R."/>
            <person name="Van de Peer Y."/>
            <person name="Grigoriev I.V."/>
        </authorList>
    </citation>
    <scope>NUCLEOTIDE SEQUENCE [LARGE SCALE GENOMIC DNA]</scope>
    <source>
        <strain evidence="2 3">CCAP 1055/1</strain>
    </source>
</reference>
<reference evidence="3" key="2">
    <citation type="submission" date="2008-08" db="EMBL/GenBank/DDBJ databases">
        <authorList>
            <consortium name="Diatom Consortium"/>
            <person name="Grigoriev I."/>
            <person name="Grimwood J."/>
            <person name="Kuo A."/>
            <person name="Otillar R.P."/>
            <person name="Salamov A."/>
            <person name="Detter J.C."/>
            <person name="Lindquist E."/>
            <person name="Shapiro H."/>
            <person name="Lucas S."/>
            <person name="Glavina del Rio T."/>
            <person name="Pitluck S."/>
            <person name="Rokhsar D."/>
            <person name="Bowler C."/>
        </authorList>
    </citation>
    <scope>GENOME REANNOTATION</scope>
    <source>
        <strain evidence="3">CCAP 1055/1</strain>
    </source>
</reference>
<evidence type="ECO:0000313" key="3">
    <source>
        <dbReference type="Proteomes" id="UP000000759"/>
    </source>
</evidence>
<feature type="region of interest" description="Disordered" evidence="1">
    <location>
        <begin position="388"/>
        <end position="430"/>
    </location>
</feature>
<keyword evidence="3" id="KW-1185">Reference proteome</keyword>
<feature type="compositionally biased region" description="Polar residues" evidence="1">
    <location>
        <begin position="418"/>
        <end position="430"/>
    </location>
</feature>
<feature type="compositionally biased region" description="Basic and acidic residues" evidence="1">
    <location>
        <begin position="83"/>
        <end position="92"/>
    </location>
</feature>
<dbReference type="AlphaFoldDB" id="B7G0F3"/>
<dbReference type="EMBL" id="CM000612">
    <property type="protein sequence ID" value="EEC48078.1"/>
    <property type="molecule type" value="Genomic_DNA"/>
</dbReference>
<feature type="region of interest" description="Disordered" evidence="1">
    <location>
        <begin position="149"/>
        <end position="178"/>
    </location>
</feature>
<feature type="region of interest" description="Disordered" evidence="1">
    <location>
        <begin position="1220"/>
        <end position="1242"/>
    </location>
</feature>
<dbReference type="GeneID" id="7201275"/>
<feature type="compositionally biased region" description="Polar residues" evidence="1">
    <location>
        <begin position="93"/>
        <end position="110"/>
    </location>
</feature>
<evidence type="ECO:0000313" key="2">
    <source>
        <dbReference type="EMBL" id="EEC48078.1"/>
    </source>
</evidence>
<dbReference type="KEGG" id="pti:PHATRDRAFT_46203"/>
<feature type="region of interest" description="Disordered" evidence="1">
    <location>
        <begin position="357"/>
        <end position="376"/>
    </location>
</feature>
<dbReference type="Proteomes" id="UP000000759">
    <property type="component" value="Chromosome 9"/>
</dbReference>